<dbReference type="GO" id="GO:0000774">
    <property type="term" value="F:adenyl-nucleotide exchange factor activity"/>
    <property type="evidence" value="ECO:0007669"/>
    <property type="project" value="TreeGrafter"/>
</dbReference>
<reference evidence="3" key="1">
    <citation type="journal article" date="2020" name="Nat. Commun.">
        <title>Genome assembly of wild tea tree DASZ reveals pedigree and selection history of tea varieties.</title>
        <authorList>
            <person name="Zhang W."/>
            <person name="Zhang Y."/>
            <person name="Qiu H."/>
            <person name="Guo Y."/>
            <person name="Wan H."/>
            <person name="Zhang X."/>
            <person name="Scossa F."/>
            <person name="Alseekh S."/>
            <person name="Zhang Q."/>
            <person name="Wang P."/>
            <person name="Xu L."/>
            <person name="Schmidt M.H."/>
            <person name="Jia X."/>
            <person name="Li D."/>
            <person name="Zhu A."/>
            <person name="Guo F."/>
            <person name="Chen W."/>
            <person name="Ni D."/>
            <person name="Usadel B."/>
            <person name="Fernie A.R."/>
            <person name="Wen W."/>
        </authorList>
    </citation>
    <scope>NUCLEOTIDE SEQUENCE [LARGE SCALE GENOMIC DNA]</scope>
    <source>
        <strain evidence="3">cv. G240</strain>
    </source>
</reference>
<protein>
    <submittedName>
        <fullName evidence="2">Uncharacterized protein</fullName>
    </submittedName>
</protein>
<dbReference type="Proteomes" id="UP000593564">
    <property type="component" value="Unassembled WGS sequence"/>
</dbReference>
<proteinExistence type="predicted"/>
<name>A0A7J7I4S8_CAMSI</name>
<dbReference type="GO" id="GO:0050821">
    <property type="term" value="P:protein stabilization"/>
    <property type="evidence" value="ECO:0007669"/>
    <property type="project" value="TreeGrafter"/>
</dbReference>
<evidence type="ECO:0000313" key="3">
    <source>
        <dbReference type="Proteomes" id="UP000593564"/>
    </source>
</evidence>
<dbReference type="EMBL" id="JACBKZ010000001">
    <property type="protein sequence ID" value="KAF5959591.1"/>
    <property type="molecule type" value="Genomic_DNA"/>
</dbReference>
<evidence type="ECO:0000256" key="1">
    <source>
        <dbReference type="SAM" id="MobiDB-lite"/>
    </source>
</evidence>
<dbReference type="PANTHER" id="PTHR12329">
    <property type="entry name" value="BCL2-ASSOCIATED ATHANOGENE"/>
    <property type="match status" value="1"/>
</dbReference>
<dbReference type="PANTHER" id="PTHR12329:SF17">
    <property type="entry name" value="OS04G0619900 PROTEIN"/>
    <property type="match status" value="1"/>
</dbReference>
<dbReference type="GO" id="GO:0051087">
    <property type="term" value="F:protein-folding chaperone binding"/>
    <property type="evidence" value="ECO:0007669"/>
    <property type="project" value="InterPro"/>
</dbReference>
<accession>A0A7J7I4S8</accession>
<dbReference type="AlphaFoldDB" id="A0A7J7I4S8"/>
<keyword evidence="3" id="KW-1185">Reference proteome</keyword>
<comment type="caution">
    <text evidence="2">The sequence shown here is derived from an EMBL/GenBank/DDBJ whole genome shotgun (WGS) entry which is preliminary data.</text>
</comment>
<feature type="region of interest" description="Disordered" evidence="1">
    <location>
        <begin position="90"/>
        <end position="123"/>
    </location>
</feature>
<gene>
    <name evidence="2" type="ORF">HYC85_000800</name>
</gene>
<reference evidence="2 3" key="2">
    <citation type="submission" date="2020-07" db="EMBL/GenBank/DDBJ databases">
        <title>Genome assembly of wild tea tree DASZ reveals pedigree and selection history of tea varieties.</title>
        <authorList>
            <person name="Zhang W."/>
        </authorList>
    </citation>
    <scope>NUCLEOTIDE SEQUENCE [LARGE SCALE GENOMIC DNA]</scope>
    <source>
        <strain evidence="3">cv. G240</strain>
        <tissue evidence="2">Leaf</tissue>
    </source>
</reference>
<dbReference type="GO" id="GO:0005737">
    <property type="term" value="C:cytoplasm"/>
    <property type="evidence" value="ECO:0007669"/>
    <property type="project" value="TreeGrafter"/>
</dbReference>
<evidence type="ECO:0000313" key="2">
    <source>
        <dbReference type="EMBL" id="KAF5959591.1"/>
    </source>
</evidence>
<sequence length="123" mass="13878">MIKRRLNFNRPLSEISETTTTTTPREEEIEWEMRPGGMLVQKQTDNSDPQAPNLRIRVTHGTIRYEISVGSQSTFDFMQSHGIGRKIMGYPVSTAGLRPPTNPQRGQSQHPTAAAPHLNPKRL</sequence>
<dbReference type="InterPro" id="IPR039773">
    <property type="entry name" value="BAG_chaperone_regulator"/>
</dbReference>
<organism evidence="2 3">
    <name type="scientific">Camellia sinensis</name>
    <name type="common">Tea plant</name>
    <name type="synonym">Thea sinensis</name>
    <dbReference type="NCBI Taxonomy" id="4442"/>
    <lineage>
        <taxon>Eukaryota</taxon>
        <taxon>Viridiplantae</taxon>
        <taxon>Streptophyta</taxon>
        <taxon>Embryophyta</taxon>
        <taxon>Tracheophyta</taxon>
        <taxon>Spermatophyta</taxon>
        <taxon>Magnoliopsida</taxon>
        <taxon>eudicotyledons</taxon>
        <taxon>Gunneridae</taxon>
        <taxon>Pentapetalae</taxon>
        <taxon>asterids</taxon>
        <taxon>Ericales</taxon>
        <taxon>Theaceae</taxon>
        <taxon>Camellia</taxon>
    </lineage>
</organism>